<dbReference type="PROSITE" id="PS51257">
    <property type="entry name" value="PROKAR_LIPOPROTEIN"/>
    <property type="match status" value="1"/>
</dbReference>
<dbReference type="Proteomes" id="UP001180825">
    <property type="component" value="Unassembled WGS sequence"/>
</dbReference>
<evidence type="ECO:0000256" key="1">
    <source>
        <dbReference type="SAM" id="SignalP"/>
    </source>
</evidence>
<dbReference type="RefSeq" id="WP_310329216.1">
    <property type="nucleotide sequence ID" value="NZ_JAVDXV010000005.1"/>
</dbReference>
<proteinExistence type="predicted"/>
<feature type="signal peptide" evidence="1">
    <location>
        <begin position="1"/>
        <end position="19"/>
    </location>
</feature>
<sequence>MKKLLLLSIALCATLACHAAEPEAKAPMPAASAASAAIKLPKGRCPTMPPPQMVLTRATGEFHYVARFLLKADGSIENIRIEGRGPRGLSDRIGSAIAGYRCLAAEADQEIVQTFDFKVS</sequence>
<evidence type="ECO:0000313" key="2">
    <source>
        <dbReference type="EMBL" id="MDR7333509.1"/>
    </source>
</evidence>
<comment type="caution">
    <text evidence="2">The sequence shown here is derived from an EMBL/GenBank/DDBJ whole genome shotgun (WGS) entry which is preliminary data.</text>
</comment>
<feature type="chain" id="PRO_5046510707" description="TonB C-terminal domain-containing protein" evidence="1">
    <location>
        <begin position="20"/>
        <end position="120"/>
    </location>
</feature>
<accession>A0ABU2A8I3</accession>
<reference evidence="2 3" key="1">
    <citation type="submission" date="2023-07" db="EMBL/GenBank/DDBJ databases">
        <title>Sorghum-associated microbial communities from plants grown in Nebraska, USA.</title>
        <authorList>
            <person name="Schachtman D."/>
        </authorList>
    </citation>
    <scope>NUCLEOTIDE SEQUENCE [LARGE SCALE GENOMIC DNA]</scope>
    <source>
        <strain evidence="2 3">BE316</strain>
    </source>
</reference>
<evidence type="ECO:0000313" key="3">
    <source>
        <dbReference type="Proteomes" id="UP001180825"/>
    </source>
</evidence>
<gene>
    <name evidence="2" type="ORF">J2X21_002651</name>
</gene>
<evidence type="ECO:0008006" key="4">
    <source>
        <dbReference type="Google" id="ProtNLM"/>
    </source>
</evidence>
<keyword evidence="3" id="KW-1185">Reference proteome</keyword>
<protein>
    <recommendedName>
        <fullName evidence="4">TonB C-terminal domain-containing protein</fullName>
    </recommendedName>
</protein>
<organism evidence="2 3">
    <name type="scientific">Roseateles asaccharophilus</name>
    <dbReference type="NCBI Taxonomy" id="582607"/>
    <lineage>
        <taxon>Bacteria</taxon>
        <taxon>Pseudomonadati</taxon>
        <taxon>Pseudomonadota</taxon>
        <taxon>Betaproteobacteria</taxon>
        <taxon>Burkholderiales</taxon>
        <taxon>Sphaerotilaceae</taxon>
        <taxon>Roseateles</taxon>
    </lineage>
</organism>
<keyword evidence="1" id="KW-0732">Signal</keyword>
<dbReference type="EMBL" id="JAVDXV010000005">
    <property type="protein sequence ID" value="MDR7333509.1"/>
    <property type="molecule type" value="Genomic_DNA"/>
</dbReference>
<name>A0ABU2A8I3_9BURK</name>